<reference evidence="18" key="1">
    <citation type="submission" date="2023-06" db="EMBL/GenBank/DDBJ databases">
        <authorList>
            <person name="Delattre M."/>
        </authorList>
    </citation>
    <scope>NUCLEOTIDE SEQUENCE</scope>
    <source>
        <strain evidence="18">AF72</strain>
    </source>
</reference>
<dbReference type="InterPro" id="IPR041616">
    <property type="entry name" value="PheRS_beta_core"/>
</dbReference>
<organism evidence="18 19">
    <name type="scientific">Mesorhabditis spiculigera</name>
    <dbReference type="NCBI Taxonomy" id="96644"/>
    <lineage>
        <taxon>Eukaryota</taxon>
        <taxon>Metazoa</taxon>
        <taxon>Ecdysozoa</taxon>
        <taxon>Nematoda</taxon>
        <taxon>Chromadorea</taxon>
        <taxon>Rhabditida</taxon>
        <taxon>Rhabditina</taxon>
        <taxon>Rhabditomorpha</taxon>
        <taxon>Rhabditoidea</taxon>
        <taxon>Rhabditidae</taxon>
        <taxon>Mesorhabditinae</taxon>
        <taxon>Mesorhabditis</taxon>
    </lineage>
</organism>
<dbReference type="InterPro" id="IPR004531">
    <property type="entry name" value="Phe-tRNA-synth_IIc_bsu_arc_euk"/>
</dbReference>
<dbReference type="Gene3D" id="3.30.930.10">
    <property type="entry name" value="Bira Bifunctional Protein, Domain 2"/>
    <property type="match status" value="1"/>
</dbReference>
<dbReference type="PROSITE" id="PS51483">
    <property type="entry name" value="B5"/>
    <property type="match status" value="1"/>
</dbReference>
<evidence type="ECO:0000256" key="6">
    <source>
        <dbReference type="ARBA" id="ARBA00017032"/>
    </source>
</evidence>
<dbReference type="InterPro" id="IPR045060">
    <property type="entry name" value="Phe-tRNA-ligase_IIc_bsu"/>
</dbReference>
<keyword evidence="9" id="KW-0479">Metal-binding</keyword>
<proteinExistence type="inferred from homology"/>
<sequence length="591" mass="65880">MPTIGVKKSVIDRHFGRVYTEEEFDNLCFEYGLELDEITSEKAAVEKERGAAAAANLSNEEIYKIEIPANRYDLLCIEGLARAMKVFKGEKQPRYHVDQPAQLQKLYVKKEVAEVRPFVVAAILRDITFDADSYASFIDLQDKLHQNICRKRTLASMGTHDLDTIEGPFTYTAEDPKSINFVPLNQTKSYRADELLNTYATDPLYGHLKPYVPIIQDKPAYPVIRDKNGKLCSLPPIINSDHSKISLKTKNVFIEVTATDLQKAIVVLDTIVAMFSQYAKKQFTVEPVEVIYESDGHKEVYPKLAYRTQRVTVERMNNKMGVNLDAPKIGDLLTRMGLEASVIDANTVEVTIPPNRHDILHECDVAEDVGIAFGYNNLVPKLPESNTVAQPFELNAVSDLLRAEVAMAGWTEALNFALCSRDDVSTKLRDPAGLDRAVKISNPKTFEFQVARTTLLPGLLKTLASNRDMALPLKLFECQDTILKDDEADTGAKNERRLAAVYCNKAAGFEIMHGFLDRVMRLLDVNPAKDGSGYHIEAEDAPSFFPGRCAAVYGPKNVKIGHVGVLHPEVLTAFGISLPVTALEINLEPFI</sequence>
<evidence type="ECO:0000256" key="13">
    <source>
        <dbReference type="ARBA" id="ARBA00022917"/>
    </source>
</evidence>
<evidence type="ECO:0000256" key="3">
    <source>
        <dbReference type="ARBA" id="ARBA00007438"/>
    </source>
</evidence>
<dbReference type="InterPro" id="IPR009061">
    <property type="entry name" value="DNA-bd_dom_put_sf"/>
</dbReference>
<evidence type="ECO:0000256" key="16">
    <source>
        <dbReference type="ARBA" id="ARBA00049255"/>
    </source>
</evidence>
<evidence type="ECO:0000256" key="4">
    <source>
        <dbReference type="ARBA" id="ARBA00011209"/>
    </source>
</evidence>
<comment type="subcellular location">
    <subcellularLocation>
        <location evidence="2">Cytoplasm</location>
    </subcellularLocation>
</comment>
<keyword evidence="8" id="KW-0436">Ligase</keyword>
<dbReference type="Pfam" id="PF17759">
    <property type="entry name" value="tRNA_synthFbeta"/>
    <property type="match status" value="1"/>
</dbReference>
<evidence type="ECO:0000256" key="10">
    <source>
        <dbReference type="ARBA" id="ARBA00022741"/>
    </source>
</evidence>
<evidence type="ECO:0000313" key="18">
    <source>
        <dbReference type="EMBL" id="CAJ0581714.1"/>
    </source>
</evidence>
<evidence type="ECO:0000256" key="5">
    <source>
        <dbReference type="ARBA" id="ARBA00012814"/>
    </source>
</evidence>
<feature type="domain" description="B5" evidence="17">
    <location>
        <begin position="304"/>
        <end position="380"/>
    </location>
</feature>
<dbReference type="InterPro" id="IPR005147">
    <property type="entry name" value="tRNA_synthase_B5-dom"/>
</dbReference>
<evidence type="ECO:0000256" key="14">
    <source>
        <dbReference type="ARBA" id="ARBA00023146"/>
    </source>
</evidence>
<dbReference type="GO" id="GO:0000287">
    <property type="term" value="F:magnesium ion binding"/>
    <property type="evidence" value="ECO:0007669"/>
    <property type="project" value="InterPro"/>
</dbReference>
<dbReference type="CDD" id="cd00769">
    <property type="entry name" value="PheRS_beta_core"/>
    <property type="match status" value="1"/>
</dbReference>
<dbReference type="InterPro" id="IPR005146">
    <property type="entry name" value="B3/B4_tRNA-bd"/>
</dbReference>
<dbReference type="InterPro" id="IPR020825">
    <property type="entry name" value="Phe-tRNA_synthase-like_B3/B4"/>
</dbReference>
<keyword evidence="10" id="KW-0547">Nucleotide-binding</keyword>
<dbReference type="GO" id="GO:0009328">
    <property type="term" value="C:phenylalanine-tRNA ligase complex"/>
    <property type="evidence" value="ECO:0007669"/>
    <property type="project" value="TreeGrafter"/>
</dbReference>
<comment type="catalytic activity">
    <reaction evidence="16">
        <text>tRNA(Phe) + L-phenylalanine + ATP = L-phenylalanyl-tRNA(Phe) + AMP + diphosphate + H(+)</text>
        <dbReference type="Rhea" id="RHEA:19413"/>
        <dbReference type="Rhea" id="RHEA-COMP:9668"/>
        <dbReference type="Rhea" id="RHEA-COMP:9699"/>
        <dbReference type="ChEBI" id="CHEBI:15378"/>
        <dbReference type="ChEBI" id="CHEBI:30616"/>
        <dbReference type="ChEBI" id="CHEBI:33019"/>
        <dbReference type="ChEBI" id="CHEBI:58095"/>
        <dbReference type="ChEBI" id="CHEBI:78442"/>
        <dbReference type="ChEBI" id="CHEBI:78531"/>
        <dbReference type="ChEBI" id="CHEBI:456215"/>
        <dbReference type="EC" id="6.1.1.20"/>
    </reaction>
</comment>
<keyword evidence="12" id="KW-0460">Magnesium</keyword>
<dbReference type="NCBIfam" id="TIGR00471">
    <property type="entry name" value="pheT_arch"/>
    <property type="match status" value="1"/>
</dbReference>
<protein>
    <recommendedName>
        <fullName evidence="6">Phenylalanine--tRNA ligase beta subunit</fullName>
        <ecNumber evidence="5">6.1.1.20</ecNumber>
    </recommendedName>
    <alternativeName>
        <fullName evidence="15">Phenylalanyl-tRNA synthetase beta subunit</fullName>
    </alternativeName>
</protein>
<evidence type="ECO:0000256" key="12">
    <source>
        <dbReference type="ARBA" id="ARBA00022842"/>
    </source>
</evidence>
<evidence type="ECO:0000256" key="2">
    <source>
        <dbReference type="ARBA" id="ARBA00004496"/>
    </source>
</evidence>
<dbReference type="FunFam" id="3.30.56.10:FF:000008">
    <property type="entry name" value="Phenylalanyl-tRNA synthetase subunit beta"/>
    <property type="match status" value="1"/>
</dbReference>
<dbReference type="PANTHER" id="PTHR10947:SF0">
    <property type="entry name" value="PHENYLALANINE--TRNA LIGASE BETA SUBUNIT"/>
    <property type="match status" value="1"/>
</dbReference>
<dbReference type="GO" id="GO:0003723">
    <property type="term" value="F:RNA binding"/>
    <property type="evidence" value="ECO:0007669"/>
    <property type="project" value="InterPro"/>
</dbReference>
<keyword evidence="14" id="KW-0030">Aminoacyl-tRNA synthetase</keyword>
<name>A0AA36D8L5_9BILA</name>
<dbReference type="Pfam" id="PF18262">
    <property type="entry name" value="PhetRS_B1"/>
    <property type="match status" value="1"/>
</dbReference>
<dbReference type="SUPFAM" id="SSF56037">
    <property type="entry name" value="PheT/TilS domain"/>
    <property type="match status" value="1"/>
</dbReference>
<dbReference type="InterPro" id="IPR040659">
    <property type="entry name" value="PhetRS_B1"/>
</dbReference>
<dbReference type="InterPro" id="IPR045864">
    <property type="entry name" value="aa-tRNA-synth_II/BPL/LPL"/>
</dbReference>
<keyword evidence="7" id="KW-0963">Cytoplasm</keyword>
<dbReference type="EMBL" id="CATQJA010002663">
    <property type="protein sequence ID" value="CAJ0581714.1"/>
    <property type="molecule type" value="Genomic_DNA"/>
</dbReference>
<dbReference type="Proteomes" id="UP001177023">
    <property type="component" value="Unassembled WGS sequence"/>
</dbReference>
<dbReference type="AlphaFoldDB" id="A0AA36D8L5"/>
<dbReference type="FunFam" id="3.30.930.10:FF:000032">
    <property type="entry name" value="Phenylalanine--tRNA ligase beta subunit"/>
    <property type="match status" value="1"/>
</dbReference>
<keyword evidence="13" id="KW-0648">Protein biosynthesis</keyword>
<dbReference type="EC" id="6.1.1.20" evidence="5"/>
<dbReference type="SMART" id="SM00874">
    <property type="entry name" value="B5"/>
    <property type="match status" value="1"/>
</dbReference>
<evidence type="ECO:0000256" key="1">
    <source>
        <dbReference type="ARBA" id="ARBA00001946"/>
    </source>
</evidence>
<evidence type="ECO:0000256" key="11">
    <source>
        <dbReference type="ARBA" id="ARBA00022840"/>
    </source>
</evidence>
<dbReference type="SUPFAM" id="SSF46955">
    <property type="entry name" value="Putative DNA-binding domain"/>
    <property type="match status" value="2"/>
</dbReference>
<comment type="subunit">
    <text evidence="4">Tetramer of two alpha and two beta subunits.</text>
</comment>
<comment type="similarity">
    <text evidence="3">Belongs to the phenylalanyl-tRNA synthetase beta subunit family. Type 2 subfamily.</text>
</comment>
<feature type="non-terminal residue" evidence="18">
    <location>
        <position position="1"/>
    </location>
</feature>
<dbReference type="Pfam" id="PF03483">
    <property type="entry name" value="B3_4"/>
    <property type="match status" value="1"/>
</dbReference>
<comment type="cofactor">
    <cofactor evidence="1">
        <name>Mg(2+)</name>
        <dbReference type="ChEBI" id="CHEBI:18420"/>
    </cofactor>
</comment>
<keyword evidence="19" id="KW-1185">Reference proteome</keyword>
<dbReference type="Gene3D" id="3.30.56.10">
    <property type="match status" value="2"/>
</dbReference>
<dbReference type="SUPFAM" id="SSF55681">
    <property type="entry name" value="Class II aaRS and biotin synthetases"/>
    <property type="match status" value="1"/>
</dbReference>
<dbReference type="GO" id="GO:0005524">
    <property type="term" value="F:ATP binding"/>
    <property type="evidence" value="ECO:0007669"/>
    <property type="project" value="UniProtKB-KW"/>
</dbReference>
<dbReference type="Gene3D" id="3.50.40.10">
    <property type="entry name" value="Phenylalanyl-trna Synthetase, Chain B, domain 3"/>
    <property type="match status" value="1"/>
</dbReference>
<keyword evidence="11" id="KW-0067">ATP-binding</keyword>
<evidence type="ECO:0000256" key="7">
    <source>
        <dbReference type="ARBA" id="ARBA00022490"/>
    </source>
</evidence>
<dbReference type="GO" id="GO:0004826">
    <property type="term" value="F:phenylalanine-tRNA ligase activity"/>
    <property type="evidence" value="ECO:0007669"/>
    <property type="project" value="UniProtKB-EC"/>
</dbReference>
<evidence type="ECO:0000256" key="9">
    <source>
        <dbReference type="ARBA" id="ARBA00022723"/>
    </source>
</evidence>
<comment type="caution">
    <text evidence="18">The sequence shown here is derived from an EMBL/GenBank/DDBJ whole genome shotgun (WGS) entry which is preliminary data.</text>
</comment>
<dbReference type="FunFam" id="3.50.40.10:FF:000002">
    <property type="entry name" value="phenylalanine--tRNA ligase beta subunit"/>
    <property type="match status" value="1"/>
</dbReference>
<dbReference type="SMART" id="SM00873">
    <property type="entry name" value="B3_4"/>
    <property type="match status" value="1"/>
</dbReference>
<evidence type="ECO:0000259" key="17">
    <source>
        <dbReference type="PROSITE" id="PS51483"/>
    </source>
</evidence>
<evidence type="ECO:0000256" key="8">
    <source>
        <dbReference type="ARBA" id="ARBA00022598"/>
    </source>
</evidence>
<gene>
    <name evidence="18" type="ORF">MSPICULIGERA_LOCUS19869</name>
</gene>
<evidence type="ECO:0000313" key="19">
    <source>
        <dbReference type="Proteomes" id="UP001177023"/>
    </source>
</evidence>
<dbReference type="PANTHER" id="PTHR10947">
    <property type="entry name" value="PHENYLALANYL-TRNA SYNTHETASE BETA CHAIN AND LEUCINE-RICH REPEAT-CONTAINING PROTEIN 47"/>
    <property type="match status" value="1"/>
</dbReference>
<dbReference type="GO" id="GO:0006432">
    <property type="term" value="P:phenylalanyl-tRNA aminoacylation"/>
    <property type="evidence" value="ECO:0007669"/>
    <property type="project" value="InterPro"/>
</dbReference>
<accession>A0AA36D8L5</accession>
<dbReference type="Pfam" id="PF03484">
    <property type="entry name" value="B5"/>
    <property type="match status" value="1"/>
</dbReference>
<evidence type="ECO:0000256" key="15">
    <source>
        <dbReference type="ARBA" id="ARBA00033189"/>
    </source>
</evidence>